<name>A0AA40BKR9_9PEZI</name>
<protein>
    <submittedName>
        <fullName evidence="1">Uncharacterized protein</fullName>
    </submittedName>
</protein>
<organism evidence="1 2">
    <name type="scientific">Apiosordaria backusii</name>
    <dbReference type="NCBI Taxonomy" id="314023"/>
    <lineage>
        <taxon>Eukaryota</taxon>
        <taxon>Fungi</taxon>
        <taxon>Dikarya</taxon>
        <taxon>Ascomycota</taxon>
        <taxon>Pezizomycotina</taxon>
        <taxon>Sordariomycetes</taxon>
        <taxon>Sordariomycetidae</taxon>
        <taxon>Sordariales</taxon>
        <taxon>Lasiosphaeriaceae</taxon>
        <taxon>Apiosordaria</taxon>
    </lineage>
</organism>
<dbReference type="AlphaFoldDB" id="A0AA40BKR9"/>
<proteinExistence type="predicted"/>
<dbReference type="Proteomes" id="UP001172159">
    <property type="component" value="Unassembled WGS sequence"/>
</dbReference>
<dbReference type="EMBL" id="JAUKTV010000006">
    <property type="protein sequence ID" value="KAK0735988.1"/>
    <property type="molecule type" value="Genomic_DNA"/>
</dbReference>
<evidence type="ECO:0000313" key="2">
    <source>
        <dbReference type="Proteomes" id="UP001172159"/>
    </source>
</evidence>
<evidence type="ECO:0000313" key="1">
    <source>
        <dbReference type="EMBL" id="KAK0735988.1"/>
    </source>
</evidence>
<sequence>VNLRWPYAQYRLLHWDIKHVNSSDRGSCDIIFFVRDGILFQIHPLKLGFGSSVTSR</sequence>
<feature type="non-terminal residue" evidence="1">
    <location>
        <position position="1"/>
    </location>
</feature>
<reference evidence="1" key="1">
    <citation type="submission" date="2023-06" db="EMBL/GenBank/DDBJ databases">
        <title>Genome-scale phylogeny and comparative genomics of the fungal order Sordariales.</title>
        <authorList>
            <consortium name="Lawrence Berkeley National Laboratory"/>
            <person name="Hensen N."/>
            <person name="Bonometti L."/>
            <person name="Westerberg I."/>
            <person name="Brannstrom I.O."/>
            <person name="Guillou S."/>
            <person name="Cros-Aarteil S."/>
            <person name="Calhoun S."/>
            <person name="Haridas S."/>
            <person name="Kuo A."/>
            <person name="Mondo S."/>
            <person name="Pangilinan J."/>
            <person name="Riley R."/>
            <person name="Labutti K."/>
            <person name="Andreopoulos B."/>
            <person name="Lipzen A."/>
            <person name="Chen C."/>
            <person name="Yanf M."/>
            <person name="Daum C."/>
            <person name="Ng V."/>
            <person name="Clum A."/>
            <person name="Steindorff A."/>
            <person name="Ohm R."/>
            <person name="Martin F."/>
            <person name="Silar P."/>
            <person name="Natvig D."/>
            <person name="Lalanne C."/>
            <person name="Gautier V."/>
            <person name="Ament-Velasquez S.L."/>
            <person name="Kruys A."/>
            <person name="Hutchinson M.I."/>
            <person name="Powell A.J."/>
            <person name="Barry K."/>
            <person name="Miller A.N."/>
            <person name="Grigoriev I.V."/>
            <person name="Debuchy R."/>
            <person name="Gladieux P."/>
            <person name="Thoren M.H."/>
            <person name="Johannesson H."/>
        </authorList>
    </citation>
    <scope>NUCLEOTIDE SEQUENCE</scope>
    <source>
        <strain evidence="1">CBS 540.89</strain>
    </source>
</reference>
<keyword evidence="2" id="KW-1185">Reference proteome</keyword>
<gene>
    <name evidence="1" type="ORF">B0T21DRAFT_288496</name>
</gene>
<accession>A0AA40BKR9</accession>
<comment type="caution">
    <text evidence="1">The sequence shown here is derived from an EMBL/GenBank/DDBJ whole genome shotgun (WGS) entry which is preliminary data.</text>
</comment>